<proteinExistence type="predicted"/>
<dbReference type="Gene3D" id="3.30.450.30">
    <property type="entry name" value="Dynein light chain 2a, cytoplasmic"/>
    <property type="match status" value="1"/>
</dbReference>
<protein>
    <submittedName>
        <fullName evidence="1">Uncharacterized protein</fullName>
    </submittedName>
</protein>
<gene>
    <name evidence="1" type="ORF">SOO65_01770</name>
</gene>
<evidence type="ECO:0000313" key="1">
    <source>
        <dbReference type="EMBL" id="WPU65465.1"/>
    </source>
</evidence>
<name>A0AAX4HQJ3_9BACT</name>
<dbReference type="RefSeq" id="WP_321395980.1">
    <property type="nucleotide sequence ID" value="NZ_CP139487.1"/>
</dbReference>
<dbReference type="EMBL" id="CP139487">
    <property type="protein sequence ID" value="WPU65465.1"/>
    <property type="molecule type" value="Genomic_DNA"/>
</dbReference>
<keyword evidence="2" id="KW-1185">Reference proteome</keyword>
<accession>A0AAX4HQJ3</accession>
<dbReference type="Proteomes" id="UP001324634">
    <property type="component" value="Chromosome"/>
</dbReference>
<dbReference type="KEGG" id="psti:SOO65_01770"/>
<sequence>MKNMNVTEKMKVILEPKKAGIKARLFVTREDGITIYDSVQNQTTTSVSALVSGVWQASEALMDLVHPNQDVMEFRLGFDTSSQGIYLFPFSLLGKRYFLGAIYHDCVNPGQLKRQIALIKEEMVRLFQDEAAKPVAVKPKTAVRDGFLFQDISDEEIDRLFSAGI</sequence>
<dbReference type="AlphaFoldDB" id="A0AAX4HQJ3"/>
<organism evidence="1 2">
    <name type="scientific">Peredibacter starrii</name>
    <dbReference type="NCBI Taxonomy" id="28202"/>
    <lineage>
        <taxon>Bacteria</taxon>
        <taxon>Pseudomonadati</taxon>
        <taxon>Bdellovibrionota</taxon>
        <taxon>Bacteriovoracia</taxon>
        <taxon>Bacteriovoracales</taxon>
        <taxon>Bacteriovoracaceae</taxon>
        <taxon>Peredibacter</taxon>
    </lineage>
</organism>
<reference evidence="1 2" key="1">
    <citation type="submission" date="2023-11" db="EMBL/GenBank/DDBJ databases">
        <title>Peredibacter starrii A3.12.</title>
        <authorList>
            <person name="Mitchell R.J."/>
        </authorList>
    </citation>
    <scope>NUCLEOTIDE SEQUENCE [LARGE SCALE GENOMIC DNA]</scope>
    <source>
        <strain evidence="1 2">A3.12</strain>
    </source>
</reference>
<evidence type="ECO:0000313" key="2">
    <source>
        <dbReference type="Proteomes" id="UP001324634"/>
    </source>
</evidence>